<gene>
    <name evidence="2" type="primary">PLEST002686</name>
    <name evidence="2" type="ORF">PLESTB_001245500</name>
</gene>
<keyword evidence="3" id="KW-1185">Reference proteome</keyword>
<evidence type="ECO:0000256" key="1">
    <source>
        <dbReference type="SAM" id="MobiDB-lite"/>
    </source>
</evidence>
<name>A0A9W6BTR5_9CHLO</name>
<proteinExistence type="predicted"/>
<evidence type="ECO:0000313" key="2">
    <source>
        <dbReference type="EMBL" id="GLC57607.1"/>
    </source>
</evidence>
<reference evidence="2 3" key="1">
    <citation type="journal article" date="2023" name="Commun. Biol.">
        <title>Reorganization of the ancestral sex-determining regions during the evolution of trioecy in Pleodorina starrii.</title>
        <authorList>
            <person name="Takahashi K."/>
            <person name="Suzuki S."/>
            <person name="Kawai-Toyooka H."/>
            <person name="Yamamoto K."/>
            <person name="Hamaji T."/>
            <person name="Ootsuki R."/>
            <person name="Yamaguchi H."/>
            <person name="Kawachi M."/>
            <person name="Higashiyama T."/>
            <person name="Nozaki H."/>
        </authorList>
    </citation>
    <scope>NUCLEOTIDE SEQUENCE [LARGE SCALE GENOMIC DNA]</scope>
    <source>
        <strain evidence="2 3">NIES-4479</strain>
    </source>
</reference>
<dbReference type="Proteomes" id="UP001165080">
    <property type="component" value="Unassembled WGS sequence"/>
</dbReference>
<protein>
    <submittedName>
        <fullName evidence="2">Uncharacterized protein</fullName>
    </submittedName>
</protein>
<feature type="compositionally biased region" description="Low complexity" evidence="1">
    <location>
        <begin position="167"/>
        <end position="176"/>
    </location>
</feature>
<sequence length="195" mass="21550">MSSTSGRSDVEDLDYITPEDIAIFRRTLLARRFPGLQKLSEAELIALIRAERRATGRKLVLEAKTHPKTTFTPPPPKREQPAPHITPFVPANPFEAKTQSARANTERFIGVNTPYEAHRADFNEGRTTDESRSVAPFVPSCSSRAKDTLQIKYFLNSPMHTTVPLGQAQPQQQQMQLGSRNSSFGPGTKDSASGS</sequence>
<dbReference type="OrthoDB" id="548539at2759"/>
<evidence type="ECO:0000313" key="3">
    <source>
        <dbReference type="Proteomes" id="UP001165080"/>
    </source>
</evidence>
<organism evidence="2 3">
    <name type="scientific">Pleodorina starrii</name>
    <dbReference type="NCBI Taxonomy" id="330485"/>
    <lineage>
        <taxon>Eukaryota</taxon>
        <taxon>Viridiplantae</taxon>
        <taxon>Chlorophyta</taxon>
        <taxon>core chlorophytes</taxon>
        <taxon>Chlorophyceae</taxon>
        <taxon>CS clade</taxon>
        <taxon>Chlamydomonadales</taxon>
        <taxon>Volvocaceae</taxon>
        <taxon>Pleodorina</taxon>
    </lineage>
</organism>
<dbReference type="EMBL" id="BRXU01000019">
    <property type="protein sequence ID" value="GLC57607.1"/>
    <property type="molecule type" value="Genomic_DNA"/>
</dbReference>
<comment type="caution">
    <text evidence="2">The sequence shown here is derived from an EMBL/GenBank/DDBJ whole genome shotgun (WGS) entry which is preliminary data.</text>
</comment>
<accession>A0A9W6BTR5</accession>
<feature type="compositionally biased region" description="Polar residues" evidence="1">
    <location>
        <begin position="177"/>
        <end position="195"/>
    </location>
</feature>
<dbReference type="AlphaFoldDB" id="A0A9W6BTR5"/>
<feature type="region of interest" description="Disordered" evidence="1">
    <location>
        <begin position="161"/>
        <end position="195"/>
    </location>
</feature>
<feature type="region of interest" description="Disordered" evidence="1">
    <location>
        <begin position="67"/>
        <end position="91"/>
    </location>
</feature>